<protein>
    <recommendedName>
        <fullName evidence="7">N-acetyl-gamma-glutamyl-phosphate reductase</fullName>
        <shortName evidence="7">AGPR</shortName>
        <ecNumber evidence="7">1.2.1.38</ecNumber>
    </recommendedName>
    <alternativeName>
        <fullName evidence="7">N-acetyl-glutamate semialdehyde dehydrogenase</fullName>
        <shortName evidence="7">NAGSA dehydrogenase</shortName>
    </alternativeName>
</protein>
<accession>A0A1M5VUU8</accession>
<organism evidence="10 11">
    <name type="scientific">Desulfofustis glycolicus DSM 9705</name>
    <dbReference type="NCBI Taxonomy" id="1121409"/>
    <lineage>
        <taxon>Bacteria</taxon>
        <taxon>Pseudomonadati</taxon>
        <taxon>Thermodesulfobacteriota</taxon>
        <taxon>Desulfobulbia</taxon>
        <taxon>Desulfobulbales</taxon>
        <taxon>Desulfocapsaceae</taxon>
        <taxon>Desulfofustis</taxon>
    </lineage>
</organism>
<feature type="active site" evidence="7 8">
    <location>
        <position position="149"/>
    </location>
</feature>
<dbReference type="InterPro" id="IPR023013">
    <property type="entry name" value="AGPR_AS"/>
</dbReference>
<evidence type="ECO:0000256" key="8">
    <source>
        <dbReference type="PROSITE-ProRule" id="PRU10010"/>
    </source>
</evidence>
<dbReference type="PROSITE" id="PS01224">
    <property type="entry name" value="ARGC"/>
    <property type="match status" value="1"/>
</dbReference>
<dbReference type="GO" id="GO:0003942">
    <property type="term" value="F:N-acetyl-gamma-glutamyl-phosphate reductase activity"/>
    <property type="evidence" value="ECO:0007669"/>
    <property type="project" value="UniProtKB-UniRule"/>
</dbReference>
<dbReference type="Pfam" id="PF22698">
    <property type="entry name" value="Semialdhyde_dhC_1"/>
    <property type="match status" value="1"/>
</dbReference>
<evidence type="ECO:0000256" key="6">
    <source>
        <dbReference type="ARBA" id="ARBA00050557"/>
    </source>
</evidence>
<dbReference type="OrthoDB" id="9801289at2"/>
<dbReference type="CDD" id="cd17895">
    <property type="entry name" value="AGPR_1_N"/>
    <property type="match status" value="1"/>
</dbReference>
<dbReference type="HAMAP" id="MF_00150">
    <property type="entry name" value="ArgC_type1"/>
    <property type="match status" value="1"/>
</dbReference>
<dbReference type="CDD" id="cd23934">
    <property type="entry name" value="AGPR_1_C"/>
    <property type="match status" value="1"/>
</dbReference>
<name>A0A1M5VUU8_9BACT</name>
<evidence type="ECO:0000259" key="9">
    <source>
        <dbReference type="SMART" id="SM00859"/>
    </source>
</evidence>
<evidence type="ECO:0000256" key="4">
    <source>
        <dbReference type="ARBA" id="ARBA00022857"/>
    </source>
</evidence>
<comment type="subcellular location">
    <subcellularLocation>
        <location evidence="7">Cytoplasm</location>
    </subcellularLocation>
</comment>
<evidence type="ECO:0000313" key="10">
    <source>
        <dbReference type="EMBL" id="SHH78754.1"/>
    </source>
</evidence>
<keyword evidence="4 7" id="KW-0521">NADP</keyword>
<keyword evidence="7" id="KW-0963">Cytoplasm</keyword>
<feature type="domain" description="Semialdehyde dehydrogenase NAD-binding" evidence="9">
    <location>
        <begin position="3"/>
        <end position="141"/>
    </location>
</feature>
<keyword evidence="3 7" id="KW-0028">Amino-acid biosynthesis</keyword>
<dbReference type="Proteomes" id="UP000184139">
    <property type="component" value="Unassembled WGS sequence"/>
</dbReference>
<keyword evidence="5 7" id="KW-0560">Oxidoreductase</keyword>
<comment type="pathway">
    <text evidence="1 7">Amino-acid biosynthesis; L-arginine biosynthesis; N(2)-acetyl-L-ornithine from L-glutamate: step 3/4.</text>
</comment>
<reference evidence="10 11" key="1">
    <citation type="submission" date="2016-11" db="EMBL/GenBank/DDBJ databases">
        <authorList>
            <person name="Jaros S."/>
            <person name="Januszkiewicz K."/>
            <person name="Wedrychowicz H."/>
        </authorList>
    </citation>
    <scope>NUCLEOTIDE SEQUENCE [LARGE SCALE GENOMIC DNA]</scope>
    <source>
        <strain evidence="10 11">DSM 9705</strain>
    </source>
</reference>
<dbReference type="GO" id="GO:0005737">
    <property type="term" value="C:cytoplasm"/>
    <property type="evidence" value="ECO:0007669"/>
    <property type="project" value="UniProtKB-SubCell"/>
</dbReference>
<dbReference type="InterPro" id="IPR000534">
    <property type="entry name" value="Semialdehyde_DH_NAD-bd"/>
</dbReference>
<dbReference type="GO" id="GO:0051287">
    <property type="term" value="F:NAD binding"/>
    <property type="evidence" value="ECO:0007669"/>
    <property type="project" value="InterPro"/>
</dbReference>
<dbReference type="SUPFAM" id="SSF55347">
    <property type="entry name" value="Glyceraldehyde-3-phosphate dehydrogenase-like, C-terminal domain"/>
    <property type="match status" value="1"/>
</dbReference>
<dbReference type="FunFam" id="3.30.360.10:FF:000014">
    <property type="entry name" value="N-acetyl-gamma-glutamyl-phosphate reductase"/>
    <property type="match status" value="1"/>
</dbReference>
<keyword evidence="2 7" id="KW-0055">Arginine biosynthesis</keyword>
<dbReference type="EC" id="1.2.1.38" evidence="7"/>
<dbReference type="PANTHER" id="PTHR32338">
    <property type="entry name" value="N-ACETYL-GAMMA-GLUTAMYL-PHOSPHATE REDUCTASE, CHLOROPLASTIC-RELATED-RELATED"/>
    <property type="match status" value="1"/>
</dbReference>
<dbReference type="InterPro" id="IPR000706">
    <property type="entry name" value="AGPR_type-1"/>
</dbReference>
<dbReference type="InterPro" id="IPR058924">
    <property type="entry name" value="AGPR_dimerisation_dom"/>
</dbReference>
<keyword evidence="11" id="KW-1185">Reference proteome</keyword>
<dbReference type="Gene3D" id="3.30.360.10">
    <property type="entry name" value="Dihydrodipicolinate Reductase, domain 2"/>
    <property type="match status" value="1"/>
</dbReference>
<dbReference type="Pfam" id="PF01118">
    <property type="entry name" value="Semialdhyde_dh"/>
    <property type="match status" value="1"/>
</dbReference>
<dbReference type="PANTHER" id="PTHR32338:SF10">
    <property type="entry name" value="N-ACETYL-GAMMA-GLUTAMYL-PHOSPHATE REDUCTASE, CHLOROPLASTIC-RELATED"/>
    <property type="match status" value="1"/>
</dbReference>
<dbReference type="SMART" id="SM00859">
    <property type="entry name" value="Semialdhyde_dh"/>
    <property type="match status" value="1"/>
</dbReference>
<dbReference type="GO" id="GO:0006526">
    <property type="term" value="P:L-arginine biosynthetic process"/>
    <property type="evidence" value="ECO:0007669"/>
    <property type="project" value="UniProtKB-UniRule"/>
</dbReference>
<dbReference type="EMBL" id="FQXS01000009">
    <property type="protein sequence ID" value="SHH78754.1"/>
    <property type="molecule type" value="Genomic_DNA"/>
</dbReference>
<evidence type="ECO:0000256" key="1">
    <source>
        <dbReference type="ARBA" id="ARBA00004862"/>
    </source>
</evidence>
<comment type="similarity">
    <text evidence="7">Belongs to the NAGSA dehydrogenase family. Type 1 subfamily.</text>
</comment>
<dbReference type="UniPathway" id="UPA00068">
    <property type="reaction ID" value="UER00108"/>
</dbReference>
<comment type="function">
    <text evidence="7">Catalyzes the NADPH-dependent reduction of N-acetyl-5-glutamyl phosphate to yield N-acetyl-L-glutamate 5-semialdehyde.</text>
</comment>
<dbReference type="SUPFAM" id="SSF51735">
    <property type="entry name" value="NAD(P)-binding Rossmann-fold domains"/>
    <property type="match status" value="1"/>
</dbReference>
<evidence type="ECO:0000256" key="5">
    <source>
        <dbReference type="ARBA" id="ARBA00023002"/>
    </source>
</evidence>
<dbReference type="InterPro" id="IPR050085">
    <property type="entry name" value="AGPR"/>
</dbReference>
<dbReference type="NCBIfam" id="TIGR01850">
    <property type="entry name" value="argC"/>
    <property type="match status" value="1"/>
</dbReference>
<sequence>MLRVAIIGASGYTGGELVRLLSTHPDVTVTAATSRQHEGKPLSSIYPHLHQRTDLICTNPTSAQLAELADFFFCAVPHQAAMALVPGLIEAGRKVVDLSADFRFRDIAVYEHWYQTHSAPELAATAVYGLPELYRERIRPANLVGNPGCYPTGIILTLAPLLHAGVIDTRSIIIDAKSGTSGAGRSASIATLFCEINDGFRAYKVAGQHRHTPEIEQHLSDSAGHPVTVTFTPHLLPISRGILSTIYATLTTDADEDQLRELLHQRYHNEPFVRVLDRGEQPATQYVRGSNHCDIALTIEERTNRVILTAAIDNLVKGAAGQAVQNMNLMCGYDETAGLTQVPLFP</sequence>
<dbReference type="Gene3D" id="3.40.50.720">
    <property type="entry name" value="NAD(P)-binding Rossmann-like Domain"/>
    <property type="match status" value="1"/>
</dbReference>
<evidence type="ECO:0000313" key="11">
    <source>
        <dbReference type="Proteomes" id="UP000184139"/>
    </source>
</evidence>
<dbReference type="InterPro" id="IPR036291">
    <property type="entry name" value="NAD(P)-bd_dom_sf"/>
</dbReference>
<dbReference type="STRING" id="1121409.SAMN02745124_01918"/>
<comment type="catalytic activity">
    <reaction evidence="6 7">
        <text>N-acetyl-L-glutamate 5-semialdehyde + phosphate + NADP(+) = N-acetyl-L-glutamyl 5-phosphate + NADPH + H(+)</text>
        <dbReference type="Rhea" id="RHEA:21588"/>
        <dbReference type="ChEBI" id="CHEBI:15378"/>
        <dbReference type="ChEBI" id="CHEBI:29123"/>
        <dbReference type="ChEBI" id="CHEBI:43474"/>
        <dbReference type="ChEBI" id="CHEBI:57783"/>
        <dbReference type="ChEBI" id="CHEBI:57936"/>
        <dbReference type="ChEBI" id="CHEBI:58349"/>
        <dbReference type="EC" id="1.2.1.38"/>
    </reaction>
</comment>
<dbReference type="GO" id="GO:0070401">
    <property type="term" value="F:NADP+ binding"/>
    <property type="evidence" value="ECO:0007669"/>
    <property type="project" value="InterPro"/>
</dbReference>
<evidence type="ECO:0000256" key="2">
    <source>
        <dbReference type="ARBA" id="ARBA00022571"/>
    </source>
</evidence>
<dbReference type="RefSeq" id="WP_073375597.1">
    <property type="nucleotide sequence ID" value="NZ_FQXS01000009.1"/>
</dbReference>
<proteinExistence type="inferred from homology"/>
<dbReference type="AlphaFoldDB" id="A0A1M5VUU8"/>
<gene>
    <name evidence="7" type="primary">argC</name>
    <name evidence="10" type="ORF">SAMN02745124_01918</name>
</gene>
<evidence type="ECO:0000256" key="3">
    <source>
        <dbReference type="ARBA" id="ARBA00022605"/>
    </source>
</evidence>
<evidence type="ECO:0000256" key="7">
    <source>
        <dbReference type="HAMAP-Rule" id="MF_00150"/>
    </source>
</evidence>